<dbReference type="AlphaFoldDB" id="A0A0P1FR13"/>
<dbReference type="InterPro" id="IPR036366">
    <property type="entry name" value="PGBDSf"/>
</dbReference>
<feature type="domain" description="Peptidoglycan binding-like" evidence="1">
    <location>
        <begin position="115"/>
        <end position="170"/>
    </location>
</feature>
<evidence type="ECO:0000313" key="2">
    <source>
        <dbReference type="EMBL" id="CUH64973.1"/>
    </source>
</evidence>
<sequence length="357" mass="39586">MSGYGADVQAALREVLQGAEPLADAAARAPHGVNLRGYLPRNAGFSASEPDPVDNSDRAYWSAVRDINTAAGYQAYLRRFPNGLFVTEAQRLLQGAQDTPQQQAAAEEKALNLSRNDRRSVQRDLTLLGFDTRGVDGVFGPGTRGAIRAFQRSRGFRDTGYLTRAMVTRLVRDADARRKEVEAEDRAYWQRTGITGVKEDLEAYLERYPNGVFSEDARDQLAVILAEEAEVAFREAQQLDTVVAYQDFLRRYPNGPLAEQARSRIDILQNTGTGQTATDTQVAKDKAEERVVASNPVARLLIERALEKVGHNPGPVDGRFDQRSRRAIKAFQRSAKLPRTGYVSRDTMARLTAASLR</sequence>
<protein>
    <submittedName>
        <fullName evidence="3">Spore cortex-lytic enzyme</fullName>
    </submittedName>
</protein>
<evidence type="ECO:0000313" key="4">
    <source>
        <dbReference type="Proteomes" id="UP000051086"/>
    </source>
</evidence>
<evidence type="ECO:0000259" key="1">
    <source>
        <dbReference type="Pfam" id="PF01471"/>
    </source>
</evidence>
<keyword evidence="4" id="KW-1185">Reference proteome</keyword>
<accession>A0A0P1FR13</accession>
<dbReference type="Pfam" id="PF01471">
    <property type="entry name" value="PG_binding_1"/>
    <property type="match status" value="2"/>
</dbReference>
<dbReference type="InterPro" id="IPR002477">
    <property type="entry name" value="Peptidoglycan-bd-like"/>
</dbReference>
<name>A0A0P1FR13_9RHOB</name>
<gene>
    <name evidence="2" type="ORF">TL5118_01091</name>
    <name evidence="3" type="ORF">TL5120_00944</name>
</gene>
<dbReference type="Proteomes" id="UP000051086">
    <property type="component" value="Unassembled WGS sequence"/>
</dbReference>
<dbReference type="Gene3D" id="1.10.101.10">
    <property type="entry name" value="PGBD-like superfamily/PGBD"/>
    <property type="match status" value="2"/>
</dbReference>
<dbReference type="RefSeq" id="WP_058242479.1">
    <property type="nucleotide sequence ID" value="NZ_CYSB01000023.1"/>
</dbReference>
<dbReference type="SUPFAM" id="SSF47090">
    <property type="entry name" value="PGBD-like"/>
    <property type="match status" value="2"/>
</dbReference>
<dbReference type="InterPro" id="IPR036365">
    <property type="entry name" value="PGBD-like_sf"/>
</dbReference>
<reference evidence="3 5" key="1">
    <citation type="submission" date="2015-09" db="EMBL/GenBank/DDBJ databases">
        <authorList>
            <consortium name="Swine Surveillance"/>
        </authorList>
    </citation>
    <scope>NUCLEOTIDE SEQUENCE [LARGE SCALE GENOMIC DNA]</scope>
    <source>
        <strain evidence="3 5">5120</strain>
    </source>
</reference>
<reference evidence="2 4" key="2">
    <citation type="submission" date="2015-09" db="EMBL/GenBank/DDBJ databases">
        <authorList>
            <person name="Rodrigo-Torres L."/>
            <person name="Arahal D.R."/>
        </authorList>
    </citation>
    <scope>NUCLEOTIDE SEQUENCE [LARGE SCALE GENOMIC DNA]</scope>
    <source>
        <strain evidence="2 4">CECT 5118</strain>
    </source>
</reference>
<feature type="domain" description="Peptidoglycan binding-like" evidence="1">
    <location>
        <begin position="301"/>
        <end position="351"/>
    </location>
</feature>
<dbReference type="EMBL" id="CYSB01000023">
    <property type="protein sequence ID" value="CUH64973.1"/>
    <property type="molecule type" value="Genomic_DNA"/>
</dbReference>
<proteinExistence type="predicted"/>
<evidence type="ECO:0000313" key="3">
    <source>
        <dbReference type="EMBL" id="CUH71163.1"/>
    </source>
</evidence>
<dbReference type="EMBL" id="CYSC01000016">
    <property type="protein sequence ID" value="CUH71163.1"/>
    <property type="molecule type" value="Genomic_DNA"/>
</dbReference>
<organism evidence="3 5">
    <name type="scientific">Thalassovita autumnalis</name>
    <dbReference type="NCBI Taxonomy" id="2072972"/>
    <lineage>
        <taxon>Bacteria</taxon>
        <taxon>Pseudomonadati</taxon>
        <taxon>Pseudomonadota</taxon>
        <taxon>Alphaproteobacteria</taxon>
        <taxon>Rhodobacterales</taxon>
        <taxon>Roseobacteraceae</taxon>
        <taxon>Thalassovita</taxon>
    </lineage>
</organism>
<evidence type="ECO:0000313" key="5">
    <source>
        <dbReference type="Proteomes" id="UP000051887"/>
    </source>
</evidence>
<dbReference type="Proteomes" id="UP000051887">
    <property type="component" value="Unassembled WGS sequence"/>
</dbReference>